<evidence type="ECO:0000313" key="2">
    <source>
        <dbReference type="Proteomes" id="UP000177141"/>
    </source>
</evidence>
<gene>
    <name evidence="1" type="ORF">A3A93_05980</name>
</gene>
<proteinExistence type="predicted"/>
<evidence type="ECO:0008006" key="3">
    <source>
        <dbReference type="Google" id="ProtNLM"/>
    </source>
</evidence>
<sequence>MKTNVAFTDIILELHVPNFNLVKDFYGKLGFKKIWEYLPKDESGYLVMCREKSILAFYCGNEQVYKHPFFKRFSKKTPRGYGVEVCIYISDQKIEDYYNSLLKILPSSHFAQKLELKPWGRKDFRLTDPFGFYICIREPDNILVK</sequence>
<dbReference type="InterPro" id="IPR029068">
    <property type="entry name" value="Glyas_Bleomycin-R_OHBP_Dase"/>
</dbReference>
<protein>
    <recommendedName>
        <fullName evidence="3">VOC domain-containing protein</fullName>
    </recommendedName>
</protein>
<dbReference type="Gene3D" id="3.10.180.10">
    <property type="entry name" value="2,3-Dihydroxybiphenyl 1,2-Dioxygenase, domain 1"/>
    <property type="match status" value="1"/>
</dbReference>
<dbReference type="SUPFAM" id="SSF54593">
    <property type="entry name" value="Glyoxalase/Bleomycin resistance protein/Dihydroxybiphenyl dioxygenase"/>
    <property type="match status" value="1"/>
</dbReference>
<evidence type="ECO:0000313" key="1">
    <source>
        <dbReference type="EMBL" id="OGK47306.1"/>
    </source>
</evidence>
<organism evidence="1 2">
    <name type="scientific">Candidatus Roizmanbacteria bacterium RIFCSPLOWO2_01_FULL_38_12</name>
    <dbReference type="NCBI Taxonomy" id="1802061"/>
    <lineage>
        <taxon>Bacteria</taxon>
        <taxon>Candidatus Roizmaniibacteriota</taxon>
    </lineage>
</organism>
<dbReference type="AlphaFoldDB" id="A0A1F7IVB6"/>
<comment type="caution">
    <text evidence="1">The sequence shown here is derived from an EMBL/GenBank/DDBJ whole genome shotgun (WGS) entry which is preliminary data.</text>
</comment>
<dbReference type="EMBL" id="MGAL01000034">
    <property type="protein sequence ID" value="OGK47306.1"/>
    <property type="molecule type" value="Genomic_DNA"/>
</dbReference>
<accession>A0A1F7IVB6</accession>
<dbReference type="Proteomes" id="UP000177141">
    <property type="component" value="Unassembled WGS sequence"/>
</dbReference>
<dbReference type="STRING" id="1802061.A3A93_05980"/>
<name>A0A1F7IVB6_9BACT</name>
<reference evidence="1 2" key="1">
    <citation type="journal article" date="2016" name="Nat. Commun.">
        <title>Thousands of microbial genomes shed light on interconnected biogeochemical processes in an aquifer system.</title>
        <authorList>
            <person name="Anantharaman K."/>
            <person name="Brown C.T."/>
            <person name="Hug L.A."/>
            <person name="Sharon I."/>
            <person name="Castelle C.J."/>
            <person name="Probst A.J."/>
            <person name="Thomas B.C."/>
            <person name="Singh A."/>
            <person name="Wilkins M.J."/>
            <person name="Karaoz U."/>
            <person name="Brodie E.L."/>
            <person name="Williams K.H."/>
            <person name="Hubbard S.S."/>
            <person name="Banfield J.F."/>
        </authorList>
    </citation>
    <scope>NUCLEOTIDE SEQUENCE [LARGE SCALE GENOMIC DNA]</scope>
</reference>